<dbReference type="Proteomes" id="UP000753724">
    <property type="component" value="Unassembled WGS sequence"/>
</dbReference>
<sequence>MRSIVVYADRSDAMAARLESALSLARATGGHISVLVDTPVARFMSIDAMGTSYLAADAVRDAVNRDDEYADEIAEHLRREDVPFDIMRAEEEPVDALGEMARLADVIVLSQGCDFVGQLTVGSRAPVLLVPQDGAVTAPFGSICVAWDGGYEAAAALKGALPLLKLADTVRLLTVGEKAGAFEPMDALQYLSRHGVKAELVQLERAGSIEETLSAAVARVQGDLLVMGAFGHSRLREFFMGGVTSFFLERKHGTALLLAH</sequence>
<dbReference type="EMBL" id="JAAAPO010000004">
    <property type="protein sequence ID" value="NBC37071.1"/>
    <property type="molecule type" value="Genomic_DNA"/>
</dbReference>
<evidence type="ECO:0000313" key="3">
    <source>
        <dbReference type="Proteomes" id="UP000753724"/>
    </source>
</evidence>
<protein>
    <submittedName>
        <fullName evidence="2">Universal stress protein</fullName>
    </submittedName>
</protein>
<proteinExistence type="predicted"/>
<accession>A0ABW9XEV8</accession>
<dbReference type="Pfam" id="PF00582">
    <property type="entry name" value="Usp"/>
    <property type="match status" value="1"/>
</dbReference>
<organism evidence="2 3">
    <name type="scientific">Novosphingobium ovatum</name>
    <dbReference type="NCBI Taxonomy" id="1908523"/>
    <lineage>
        <taxon>Bacteria</taxon>
        <taxon>Pseudomonadati</taxon>
        <taxon>Pseudomonadota</taxon>
        <taxon>Alphaproteobacteria</taxon>
        <taxon>Sphingomonadales</taxon>
        <taxon>Sphingomonadaceae</taxon>
        <taxon>Novosphingobium</taxon>
    </lineage>
</organism>
<reference evidence="3" key="1">
    <citation type="submission" date="2020-01" db="EMBL/GenBank/DDBJ databases">
        <title>Sphingomonas sp. strain CSW-10.</title>
        <authorList>
            <person name="Chen W.-M."/>
        </authorList>
    </citation>
    <scope>NUCLEOTIDE SEQUENCE [LARGE SCALE GENOMIC DNA]</scope>
    <source>
        <strain evidence="3">FSY-8</strain>
    </source>
</reference>
<evidence type="ECO:0000313" key="2">
    <source>
        <dbReference type="EMBL" id="NBC37071.1"/>
    </source>
</evidence>
<comment type="caution">
    <text evidence="2">The sequence shown here is derived from an EMBL/GenBank/DDBJ whole genome shotgun (WGS) entry which is preliminary data.</text>
</comment>
<dbReference type="CDD" id="cd00293">
    <property type="entry name" value="USP-like"/>
    <property type="match status" value="1"/>
</dbReference>
<evidence type="ECO:0000259" key="1">
    <source>
        <dbReference type="Pfam" id="PF00582"/>
    </source>
</evidence>
<keyword evidence="3" id="KW-1185">Reference proteome</keyword>
<dbReference type="RefSeq" id="WP_161718791.1">
    <property type="nucleotide sequence ID" value="NZ_JAAAPO010000004.1"/>
</dbReference>
<feature type="domain" description="UspA" evidence="1">
    <location>
        <begin position="142"/>
        <end position="245"/>
    </location>
</feature>
<dbReference type="SUPFAM" id="SSF52402">
    <property type="entry name" value="Adenine nucleotide alpha hydrolases-like"/>
    <property type="match status" value="2"/>
</dbReference>
<name>A0ABW9XEV8_9SPHN</name>
<gene>
    <name evidence="2" type="ORF">GTZ99_10935</name>
</gene>
<dbReference type="Gene3D" id="3.40.50.12370">
    <property type="match status" value="1"/>
</dbReference>
<dbReference type="InterPro" id="IPR006016">
    <property type="entry name" value="UspA"/>
</dbReference>